<evidence type="ECO:0000313" key="2">
    <source>
        <dbReference type="EMBL" id="CAB4176590.1"/>
    </source>
</evidence>
<evidence type="ECO:0000313" key="4">
    <source>
        <dbReference type="EMBL" id="CAB4197784.1"/>
    </source>
</evidence>
<name>A0A6J5QPB5_9CAUD</name>
<organism evidence="3">
    <name type="scientific">uncultured Caudovirales phage</name>
    <dbReference type="NCBI Taxonomy" id="2100421"/>
    <lineage>
        <taxon>Viruses</taxon>
        <taxon>Duplodnaviria</taxon>
        <taxon>Heunggongvirae</taxon>
        <taxon>Uroviricota</taxon>
        <taxon>Caudoviricetes</taxon>
        <taxon>Peduoviridae</taxon>
        <taxon>Maltschvirus</taxon>
        <taxon>Maltschvirus maltsch</taxon>
    </lineage>
</organism>
<dbReference type="EMBL" id="LR797006">
    <property type="protein sequence ID" value="CAB4181414.1"/>
    <property type="molecule type" value="Genomic_DNA"/>
</dbReference>
<evidence type="ECO:0000313" key="5">
    <source>
        <dbReference type="EMBL" id="CAB4210845.1"/>
    </source>
</evidence>
<dbReference type="EMBL" id="LR796935">
    <property type="protein sequence ID" value="CAB4176590.1"/>
    <property type="molecule type" value="Genomic_DNA"/>
</dbReference>
<dbReference type="EMBL" id="LR798374">
    <property type="protein sequence ID" value="CAB5227587.1"/>
    <property type="molecule type" value="Genomic_DNA"/>
</dbReference>
<dbReference type="EMBL" id="LR797262">
    <property type="protein sequence ID" value="CAB4197784.1"/>
    <property type="molecule type" value="Genomic_DNA"/>
</dbReference>
<dbReference type="EMBL" id="LR796840">
    <property type="protein sequence ID" value="CAB4169097.1"/>
    <property type="molecule type" value="Genomic_DNA"/>
</dbReference>
<dbReference type="EMBL" id="LR797362">
    <property type="protein sequence ID" value="CAB4210845.1"/>
    <property type="molecule type" value="Genomic_DNA"/>
</dbReference>
<proteinExistence type="predicted"/>
<evidence type="ECO:0000313" key="3">
    <source>
        <dbReference type="EMBL" id="CAB4181414.1"/>
    </source>
</evidence>
<accession>A0A6J5QPB5</accession>
<evidence type="ECO:0000313" key="6">
    <source>
        <dbReference type="EMBL" id="CAB5227587.1"/>
    </source>
</evidence>
<evidence type="ECO:0000313" key="1">
    <source>
        <dbReference type="EMBL" id="CAB4169097.1"/>
    </source>
</evidence>
<evidence type="ECO:0008006" key="7">
    <source>
        <dbReference type="Google" id="ProtNLM"/>
    </source>
</evidence>
<gene>
    <name evidence="3" type="ORF">UFOVP1074_60</name>
    <name evidence="4" type="ORF">UFOVP1310_21</name>
    <name evidence="5" type="ORF">UFOVP1424_51</name>
    <name evidence="6" type="ORF">UFOVP1521_51</name>
    <name evidence="1" type="ORF">UFOVP899_44</name>
    <name evidence="2" type="ORF">UFOVP987_43</name>
</gene>
<protein>
    <recommendedName>
        <fullName evidence="7">Archaeophage PsiM2, terminase large subunit</fullName>
    </recommendedName>
</protein>
<sequence length="547" mass="63152">MNRLSFHKKVLTLEEKFAILDTTNHVSDYALQQQAKYKDNFYLFIKDAWTALEGLNVTFYDNWHIQAIAEHLEACNRGDINFLIVNMPPRCMKSSIISIMYPAWVWGSGDAWKKFLCGTYAAKLSNEHSLKCRDLINSGWYQEIFGNVFKLRDDNNAIQKFSNNKKGYRIACSVGGGVGMGGDQIILDDPNSIEDMDSEARRTAVNNWYDRTMSDRLNDKQTGCKIILQHRPHMEDLTGHILENQKNIVHLRLPMEFEKSHCCSTIILPSTNGKKWIDPRRNEGELLWPIKHPKRYIEQEKKIKGAFAYASLYQQRPSPMQGGIFIKDDFMIWDEENAPDWKMIIQSWDTALIGKKANENSDPSMSVCTTWGVFKNFYGLTCIMLLELYCGHIEFHVMREMAKRMAHNYKDIDYDNPIGGKKSVDYVLIEKKTLGDPLMNELYMAGIPTKGFNPQGHGGKVARARSCLPEIASGRVYVRESFKSKKLFKHAERFLEAAINFPSHSSNDIIDTMSQVLISLKRERILIHEDIYEEPENQTDFNIFNYK</sequence>
<reference evidence="3" key="1">
    <citation type="submission" date="2020-05" db="EMBL/GenBank/DDBJ databases">
        <authorList>
            <person name="Chiriac C."/>
            <person name="Salcher M."/>
            <person name="Ghai R."/>
            <person name="Kavagutti S V."/>
        </authorList>
    </citation>
    <scope>NUCLEOTIDE SEQUENCE</scope>
</reference>